<name>A0A1M5P360_9RHOB</name>
<dbReference type="AlphaFoldDB" id="A0A1M5P360"/>
<dbReference type="OrthoDB" id="1948945at2"/>
<dbReference type="EMBL" id="FQXC01000001">
    <property type="protein sequence ID" value="SHG96264.1"/>
    <property type="molecule type" value="Genomic_DNA"/>
</dbReference>
<accession>A0A1M5P360</accession>
<organism evidence="1 2">
    <name type="scientific">Marivita hallyeonensis</name>
    <dbReference type="NCBI Taxonomy" id="996342"/>
    <lineage>
        <taxon>Bacteria</taxon>
        <taxon>Pseudomonadati</taxon>
        <taxon>Pseudomonadota</taxon>
        <taxon>Alphaproteobacteria</taxon>
        <taxon>Rhodobacterales</taxon>
        <taxon>Roseobacteraceae</taxon>
        <taxon>Marivita</taxon>
    </lineage>
</organism>
<reference evidence="1 2" key="1">
    <citation type="submission" date="2016-11" db="EMBL/GenBank/DDBJ databases">
        <authorList>
            <person name="Jaros S."/>
            <person name="Januszkiewicz K."/>
            <person name="Wedrychowicz H."/>
        </authorList>
    </citation>
    <scope>NUCLEOTIDE SEQUENCE [LARGE SCALE GENOMIC DNA]</scope>
    <source>
        <strain evidence="1 2">DSM 29431</strain>
    </source>
</reference>
<dbReference type="InterPro" id="IPR032710">
    <property type="entry name" value="NTF2-like_dom_sf"/>
</dbReference>
<dbReference type="RefSeq" id="WP_072776475.1">
    <property type="nucleotide sequence ID" value="NZ_FQXC01000001.1"/>
</dbReference>
<sequence length="337" mass="37742">MSERDAAKAVMAPVFAALRDFSTVDLQNALAAFASDVSVRMCHPIGDFRGARSAWEGAFWPLLSAMPDLERVDFIRIAGRDADGAMWIGSAGHYIGTWVNPWLGIPPTNGAAFLRFHEFFRIEDGHCVEVQAIWDIPEMMMQASVWPMAPQLGRFMYAPAPMTQDGLGPHDPAASDANAQHVVDMLLALQRHPKDGGPEVMELERFWHPKFMWYGPAGIGTTRGVTGFRKVHQIPFLNAMPDRGKHPEGTKHHFMAEGAFVGVTGWPNMQQTLSGDGFLGIPRVGRKITMRSLDFWRVENGLIRENWVLVDLLHVYAQIGVDVFARMEELKWSKGYR</sequence>
<dbReference type="PANTHER" id="PTHR38436">
    <property type="entry name" value="POLYKETIDE CYCLASE SNOAL-LIKE DOMAIN"/>
    <property type="match status" value="1"/>
</dbReference>
<gene>
    <name evidence="1" type="ORF">SAMN05443551_1142</name>
</gene>
<keyword evidence="2" id="KW-1185">Reference proteome</keyword>
<dbReference type="InterPro" id="IPR009959">
    <property type="entry name" value="Cyclase_SnoaL-like"/>
</dbReference>
<evidence type="ECO:0000313" key="2">
    <source>
        <dbReference type="Proteomes" id="UP000184221"/>
    </source>
</evidence>
<dbReference type="Proteomes" id="UP000184221">
    <property type="component" value="Unassembled WGS sequence"/>
</dbReference>
<dbReference type="Pfam" id="PF07366">
    <property type="entry name" value="SnoaL"/>
    <property type="match status" value="1"/>
</dbReference>
<dbReference type="GO" id="GO:0030638">
    <property type="term" value="P:polyketide metabolic process"/>
    <property type="evidence" value="ECO:0007669"/>
    <property type="project" value="InterPro"/>
</dbReference>
<dbReference type="PANTHER" id="PTHR38436:SF1">
    <property type="entry name" value="ESTER CYCLASE"/>
    <property type="match status" value="1"/>
</dbReference>
<proteinExistence type="predicted"/>
<evidence type="ECO:0000313" key="1">
    <source>
        <dbReference type="EMBL" id="SHG96264.1"/>
    </source>
</evidence>
<dbReference type="Gene3D" id="3.10.450.50">
    <property type="match status" value="2"/>
</dbReference>
<protein>
    <submittedName>
        <fullName evidence="1">SnoaL-like polyketide cyclase</fullName>
    </submittedName>
</protein>
<dbReference type="STRING" id="996342.SAMN05443551_1142"/>
<dbReference type="SUPFAM" id="SSF54427">
    <property type="entry name" value="NTF2-like"/>
    <property type="match status" value="2"/>
</dbReference>